<keyword evidence="1" id="KW-0479">Metal-binding</keyword>
<feature type="binding site" evidence="1">
    <location>
        <position position="313"/>
    </location>
    <ligand>
        <name>Zn(2+)</name>
        <dbReference type="ChEBI" id="CHEBI:29105"/>
    </ligand>
</feature>
<proteinExistence type="predicted"/>
<dbReference type="SMART" id="SM01260">
    <property type="entry name" value="LANC_like"/>
    <property type="match status" value="1"/>
</dbReference>
<dbReference type="PRINTS" id="PR01950">
    <property type="entry name" value="LANCSUPER"/>
</dbReference>
<keyword evidence="1" id="KW-0862">Zinc</keyword>
<dbReference type="SUPFAM" id="SSF158745">
    <property type="entry name" value="LanC-like"/>
    <property type="match status" value="1"/>
</dbReference>
<keyword evidence="3" id="KW-1185">Reference proteome</keyword>
<dbReference type="Gene3D" id="1.50.10.20">
    <property type="match status" value="1"/>
</dbReference>
<organism evidence="2 3">
    <name type="scientific">Tenacibaculum skagerrakense</name>
    <dbReference type="NCBI Taxonomy" id="186571"/>
    <lineage>
        <taxon>Bacteria</taxon>
        <taxon>Pseudomonadati</taxon>
        <taxon>Bacteroidota</taxon>
        <taxon>Flavobacteriia</taxon>
        <taxon>Flavobacteriales</taxon>
        <taxon>Flavobacteriaceae</taxon>
        <taxon>Tenacibaculum</taxon>
    </lineage>
</organism>
<sequence>MVTQEKMSIDAIIKEYNSKIISYPTQDLPYGFVQGKLGVLYYLMYVYLDTQKAIYFDKITDILMDVFNTIQNPDQNSLLNDSSFADGISGLGFVISELIANDLLDEEYAEQIPILSQIAFEYASKKLDQNNYDFLHGSIGVLIFLLKIKNQDLFDQLVNQLLQKSKESVLLFSTQSDDPYISDINFGFPHGYLSTIKLLLDAKNTFGANELYDIVIDLCVSKIMKHIDKKYVVDGIHIYKPHKVYIDNGKLIEHQNNRLAWCNSDLSWVFLLSKLDSVNHTTQYQKIINEIGNHLVKRKEMNVTGVQNHHFCHGSSGIAQLFGELYNFSKDEKYSKAYNYWIQRTITYLKEDMLHNLTERDMSLYYGKLGALLTLYSYQKEFPQGWKEAFLIN</sequence>
<comment type="caution">
    <text evidence="2">The sequence shown here is derived from an EMBL/GenBank/DDBJ whole genome shotgun (WGS) entry which is preliminary data.</text>
</comment>
<gene>
    <name evidence="2" type="ORF">EV195_105194</name>
</gene>
<evidence type="ECO:0000256" key="1">
    <source>
        <dbReference type="PIRSR" id="PIRSR607822-1"/>
    </source>
</evidence>
<name>A0A4R2NS51_9FLAO</name>
<accession>A0A4R2NS51</accession>
<dbReference type="Pfam" id="PF05147">
    <property type="entry name" value="LANC_like"/>
    <property type="match status" value="1"/>
</dbReference>
<dbReference type="RefSeq" id="WP_132794811.1">
    <property type="nucleotide sequence ID" value="NZ_SLXM01000005.1"/>
</dbReference>
<evidence type="ECO:0000313" key="2">
    <source>
        <dbReference type="EMBL" id="TCP24763.1"/>
    </source>
</evidence>
<dbReference type="EMBL" id="SLXM01000005">
    <property type="protein sequence ID" value="TCP24763.1"/>
    <property type="molecule type" value="Genomic_DNA"/>
</dbReference>
<feature type="binding site" evidence="1">
    <location>
        <position position="312"/>
    </location>
    <ligand>
        <name>Zn(2+)</name>
        <dbReference type="ChEBI" id="CHEBI:29105"/>
    </ligand>
</feature>
<dbReference type="GO" id="GO:0046872">
    <property type="term" value="F:metal ion binding"/>
    <property type="evidence" value="ECO:0007669"/>
    <property type="project" value="UniProtKB-KW"/>
</dbReference>
<dbReference type="OrthoDB" id="6313827at2"/>
<dbReference type="Proteomes" id="UP000294564">
    <property type="component" value="Unassembled WGS sequence"/>
</dbReference>
<dbReference type="AlphaFoldDB" id="A0A4R2NS51"/>
<reference evidence="2 3" key="1">
    <citation type="submission" date="2019-03" db="EMBL/GenBank/DDBJ databases">
        <title>Genomic Encyclopedia of Type Strains, Phase IV (KMG-IV): sequencing the most valuable type-strain genomes for metagenomic binning, comparative biology and taxonomic classification.</title>
        <authorList>
            <person name="Goeker M."/>
        </authorList>
    </citation>
    <scope>NUCLEOTIDE SEQUENCE [LARGE SCALE GENOMIC DNA]</scope>
    <source>
        <strain evidence="2 3">DSM 14836</strain>
    </source>
</reference>
<dbReference type="GO" id="GO:0031179">
    <property type="term" value="P:peptide modification"/>
    <property type="evidence" value="ECO:0007669"/>
    <property type="project" value="InterPro"/>
</dbReference>
<dbReference type="InterPro" id="IPR007822">
    <property type="entry name" value="LANC-like"/>
</dbReference>
<protein>
    <submittedName>
        <fullName evidence="2">Lanthionine synthetase-like protein</fullName>
    </submittedName>
</protein>
<feature type="binding site" evidence="1">
    <location>
        <position position="262"/>
    </location>
    <ligand>
        <name>Zn(2+)</name>
        <dbReference type="ChEBI" id="CHEBI:29105"/>
    </ligand>
</feature>
<evidence type="ECO:0000313" key="3">
    <source>
        <dbReference type="Proteomes" id="UP000294564"/>
    </source>
</evidence>